<evidence type="ECO:0000313" key="3">
    <source>
        <dbReference type="EMBL" id="OPA77248.1"/>
    </source>
</evidence>
<dbReference type="EMBL" id="MCRK01000036">
    <property type="protein sequence ID" value="OPA77248.1"/>
    <property type="molecule type" value="Genomic_DNA"/>
</dbReference>
<feature type="compositionally biased region" description="Basic and acidic residues" evidence="1">
    <location>
        <begin position="16"/>
        <end position="30"/>
    </location>
</feature>
<accession>A0AAX0L9Y8</accession>
<sequence length="262" mass="28318">MASTVNNKADTSRSYTKSESDNSYIKKTDATDSPTSSKIAKYNSSSNLKAYQFQMTKSSDSGMNSSSYIPYMNGDGLIFKSSISNFLNAINVYNKTESDNRYVQKSDNDGVPPGTIIAFAGSLSNKPAGFLHCDGSSISKSTYSKLYSAIGTTYGSNGSNFNLPDFRGMFLRGIGGNAAGLGSKQGDAIRNMTGSMTAFTDYVLYDSASGVFNLSGSSRSSFRNSETGYNKPSKVNFNASRAVPTANENRPENYAIYWLIKY</sequence>
<feature type="region of interest" description="Disordered" evidence="1">
    <location>
        <begin position="1"/>
        <end position="39"/>
    </location>
</feature>
<dbReference type="InterPro" id="IPR011083">
    <property type="entry name" value="Phage_tail_collar_dom"/>
</dbReference>
<dbReference type="SUPFAM" id="SSF88874">
    <property type="entry name" value="Receptor-binding domain of short tail fibre protein gp12"/>
    <property type="match status" value="1"/>
</dbReference>
<dbReference type="AlphaFoldDB" id="A0AAX0L9Y8"/>
<reference evidence="3 4" key="1">
    <citation type="submission" date="2016-08" db="EMBL/GenBank/DDBJ databases">
        <title>Campylobacter species from sea mammals.</title>
        <authorList>
            <person name="Gilbert M.J."/>
            <person name="Byrne B.A."/>
            <person name="Zomer A.L."/>
            <person name="Wagenaar J.A."/>
        </authorList>
    </citation>
    <scope>NUCLEOTIDE SEQUENCE [LARGE SCALE GENOMIC DNA]</scope>
    <source>
        <strain evidence="3 4">1105248</strain>
    </source>
</reference>
<gene>
    <name evidence="3" type="ORF">BFG04_03905</name>
</gene>
<proteinExistence type="predicted"/>
<feature type="domain" description="Phage tail collar" evidence="2">
    <location>
        <begin position="114"/>
        <end position="170"/>
    </location>
</feature>
<protein>
    <recommendedName>
        <fullName evidence="2">Phage tail collar domain-containing protein</fullName>
    </recommendedName>
</protein>
<evidence type="ECO:0000259" key="2">
    <source>
        <dbReference type="Pfam" id="PF07484"/>
    </source>
</evidence>
<evidence type="ECO:0000256" key="1">
    <source>
        <dbReference type="SAM" id="MobiDB-lite"/>
    </source>
</evidence>
<evidence type="ECO:0000313" key="4">
    <source>
        <dbReference type="Proteomes" id="UP000189728"/>
    </source>
</evidence>
<organism evidence="3 4">
    <name type="scientific">Campylobacter pinnipediorum subsp. pinnipediorum</name>
    <dbReference type="NCBI Taxonomy" id="1660067"/>
    <lineage>
        <taxon>Bacteria</taxon>
        <taxon>Pseudomonadati</taxon>
        <taxon>Campylobacterota</taxon>
        <taxon>Epsilonproteobacteria</taxon>
        <taxon>Campylobacterales</taxon>
        <taxon>Campylobacteraceae</taxon>
        <taxon>Campylobacter</taxon>
    </lineage>
</organism>
<dbReference type="Pfam" id="PF07484">
    <property type="entry name" value="Collar"/>
    <property type="match status" value="1"/>
</dbReference>
<comment type="caution">
    <text evidence="3">The sequence shown here is derived from an EMBL/GenBank/DDBJ whole genome shotgun (WGS) entry which is preliminary data.</text>
</comment>
<dbReference type="RefSeq" id="WP_078415523.1">
    <property type="nucleotide sequence ID" value="NZ_MCRK01000036.1"/>
</dbReference>
<dbReference type="InterPro" id="IPR037053">
    <property type="entry name" value="Phage_tail_collar_dom_sf"/>
</dbReference>
<dbReference type="Proteomes" id="UP000189728">
    <property type="component" value="Unassembled WGS sequence"/>
</dbReference>
<dbReference type="Gene3D" id="3.90.1340.10">
    <property type="entry name" value="Phage tail collar domain"/>
    <property type="match status" value="1"/>
</dbReference>
<feature type="compositionally biased region" description="Polar residues" evidence="1">
    <location>
        <begin position="1"/>
        <end position="15"/>
    </location>
</feature>
<name>A0AAX0L9Y8_9BACT</name>